<dbReference type="AlphaFoldDB" id="D2VPJ4"/>
<evidence type="ECO:0000256" key="3">
    <source>
        <dbReference type="ARBA" id="ARBA00018596"/>
    </source>
</evidence>
<evidence type="ECO:0000256" key="6">
    <source>
        <dbReference type="SAM" id="MobiDB-lite"/>
    </source>
</evidence>
<keyword evidence="4" id="KW-0235">DNA replication</keyword>
<feature type="domain" description="DNA polymerase alpha subunit B OB" evidence="8">
    <location>
        <begin position="152"/>
        <end position="264"/>
    </location>
</feature>
<evidence type="ECO:0000259" key="8">
    <source>
        <dbReference type="Pfam" id="PF22062"/>
    </source>
</evidence>
<comment type="similarity">
    <text evidence="2">Belongs to the DNA polymerase alpha subunit B family.</text>
</comment>
<dbReference type="GO" id="GO:0003677">
    <property type="term" value="F:DNA binding"/>
    <property type="evidence" value="ECO:0007669"/>
    <property type="project" value="InterPro"/>
</dbReference>
<feature type="region of interest" description="Disordered" evidence="6">
    <location>
        <begin position="1"/>
        <end position="40"/>
    </location>
</feature>
<keyword evidence="10" id="KW-1185">Reference proteome</keyword>
<gene>
    <name evidence="9" type="ORF">NAEGRDRAFT_80762</name>
</gene>
<evidence type="ECO:0000313" key="10">
    <source>
        <dbReference type="Proteomes" id="UP000006671"/>
    </source>
</evidence>
<dbReference type="Gene3D" id="3.60.21.60">
    <property type="match status" value="2"/>
</dbReference>
<comment type="subcellular location">
    <subcellularLocation>
        <location evidence="1">Nucleus</location>
    </subcellularLocation>
</comment>
<accession>D2VPJ4</accession>
<feature type="compositionally biased region" description="Polar residues" evidence="6">
    <location>
        <begin position="1"/>
        <end position="15"/>
    </location>
</feature>
<dbReference type="STRING" id="5762.D2VPJ4"/>
<dbReference type="InterPro" id="IPR007185">
    <property type="entry name" value="DNA_pol_a/d/e_bsu"/>
</dbReference>
<dbReference type="Pfam" id="PF22062">
    <property type="entry name" value="OB_DPOA2"/>
    <property type="match status" value="1"/>
</dbReference>
<dbReference type="FunCoup" id="D2VPJ4">
    <property type="interactions" value="131"/>
</dbReference>
<evidence type="ECO:0000259" key="7">
    <source>
        <dbReference type="Pfam" id="PF04042"/>
    </source>
</evidence>
<evidence type="ECO:0000256" key="4">
    <source>
        <dbReference type="ARBA" id="ARBA00022705"/>
    </source>
</evidence>
<dbReference type="InterPro" id="IPR054300">
    <property type="entry name" value="OB_DPOA2"/>
</dbReference>
<reference evidence="9 10" key="1">
    <citation type="journal article" date="2010" name="Cell">
        <title>The genome of Naegleria gruberi illuminates early eukaryotic versatility.</title>
        <authorList>
            <person name="Fritz-Laylin L.K."/>
            <person name="Prochnik S.E."/>
            <person name="Ginger M.L."/>
            <person name="Dacks J.B."/>
            <person name="Carpenter M.L."/>
            <person name="Field M.C."/>
            <person name="Kuo A."/>
            <person name="Paredez A."/>
            <person name="Chapman J."/>
            <person name="Pham J."/>
            <person name="Shu S."/>
            <person name="Neupane R."/>
            <person name="Cipriano M."/>
            <person name="Mancuso J."/>
            <person name="Tu H."/>
            <person name="Salamov A."/>
            <person name="Lindquist E."/>
            <person name="Shapiro H."/>
            <person name="Lucas S."/>
            <person name="Grigoriev I.V."/>
            <person name="Cande W.Z."/>
            <person name="Fulton C."/>
            <person name="Rokhsar D.S."/>
            <person name="Dawson S.C."/>
        </authorList>
    </citation>
    <scope>NUCLEOTIDE SEQUENCE [LARGE SCALE GENOMIC DNA]</scope>
    <source>
        <strain evidence="9 10">NEG-M</strain>
    </source>
</reference>
<protein>
    <recommendedName>
        <fullName evidence="3">DNA polymerase alpha subunit B</fullName>
    </recommendedName>
</protein>
<feature type="domain" description="DNA polymerase alpha/delta/epsilon subunit B" evidence="7">
    <location>
        <begin position="286"/>
        <end position="492"/>
    </location>
</feature>
<sequence>MSKPGNSGNIGSYLTSLFGKPTTKKPSATPKKKTSQIEVSKASSSVAAIDDIAEVSHSEVYDEEPQHHHIMEDDEIIEQHSKKVVLMTSQQQLQSAHTIVNWKDRDNQGKILCDFGDSDIDNVASETDVKIVKPTKSGPVKYMYDKLYKQASVLLERLEDVGAKILEYHNIESAKPLNYHSDQPEVYIGRILAESVTGDDKLNPASILLEGLTNAETSDCKVIKLSFDKFGLDSGVSQTLFPGQIVAIKGLNSVQGLKVEKIYTGAPLDAPEDQPQPSDEKKKIKIMVACGPFTLQHNVLYDPLKNLITLVETNEPNVLVLVGPFLSEDNALVKSGFMDETFESTFENRFIAKLKTIETDCRVILIPSLKDVNSDFVFPQPAIEIENGSSKIQSFPNPSTFSISSPSFNPIKIGVTSIDAIKTIKEKEYTFGYVEDQTEHYLKAVLEQQYYYPRLLPSSEIPLDHSLLNGTKSSLKIEESPNIIILPSDHLETCCKVISNTIVINPTRLCNNQNRKEGSYAIIDIVNDTSLTLDKRVHVQVVNI</sequence>
<proteinExistence type="inferred from homology"/>
<dbReference type="GO" id="GO:0006270">
    <property type="term" value="P:DNA replication initiation"/>
    <property type="evidence" value="ECO:0007669"/>
    <property type="project" value="TreeGrafter"/>
</dbReference>
<organism evidence="10">
    <name type="scientific">Naegleria gruberi</name>
    <name type="common">Amoeba</name>
    <dbReference type="NCBI Taxonomy" id="5762"/>
    <lineage>
        <taxon>Eukaryota</taxon>
        <taxon>Discoba</taxon>
        <taxon>Heterolobosea</taxon>
        <taxon>Tetramitia</taxon>
        <taxon>Eutetramitia</taxon>
        <taxon>Vahlkampfiidae</taxon>
        <taxon>Naegleria</taxon>
    </lineage>
</organism>
<dbReference type="OMA" id="PFLDIEH"/>
<feature type="compositionally biased region" description="Low complexity" evidence="6">
    <location>
        <begin position="20"/>
        <end position="29"/>
    </location>
</feature>
<dbReference type="InterPro" id="IPR016722">
    <property type="entry name" value="DNA_pol_alpha_bsu"/>
</dbReference>
<evidence type="ECO:0000256" key="5">
    <source>
        <dbReference type="ARBA" id="ARBA00023242"/>
    </source>
</evidence>
<dbReference type="RefSeq" id="XP_002673878.1">
    <property type="nucleotide sequence ID" value="XM_002673832.1"/>
</dbReference>
<dbReference type="GeneID" id="8855001"/>
<dbReference type="KEGG" id="ngr:NAEGRDRAFT_80762"/>
<dbReference type="PIRSF" id="PIRSF018300">
    <property type="entry name" value="DNA_pol_alph_2"/>
    <property type="match status" value="1"/>
</dbReference>
<evidence type="ECO:0000256" key="1">
    <source>
        <dbReference type="ARBA" id="ARBA00004123"/>
    </source>
</evidence>
<dbReference type="VEuPathDB" id="AmoebaDB:NAEGRDRAFT_80762"/>
<dbReference type="OrthoDB" id="336885at2759"/>
<dbReference type="EMBL" id="GG738887">
    <property type="protein sequence ID" value="EFC41134.1"/>
    <property type="molecule type" value="Genomic_DNA"/>
</dbReference>
<dbReference type="InParanoid" id="D2VPJ4"/>
<dbReference type="PANTHER" id="PTHR23061:SF12">
    <property type="entry name" value="DNA POLYMERASE ALPHA SUBUNIT B"/>
    <property type="match status" value="1"/>
</dbReference>
<evidence type="ECO:0000313" key="9">
    <source>
        <dbReference type="EMBL" id="EFC41134.1"/>
    </source>
</evidence>
<dbReference type="eggNOG" id="KOG1625">
    <property type="taxonomic scope" value="Eukaryota"/>
</dbReference>
<dbReference type="GO" id="GO:0005658">
    <property type="term" value="C:alpha DNA polymerase:primase complex"/>
    <property type="evidence" value="ECO:0007669"/>
    <property type="project" value="TreeGrafter"/>
</dbReference>
<keyword evidence="5" id="KW-0539">Nucleus</keyword>
<dbReference type="Pfam" id="PF04042">
    <property type="entry name" value="DNA_pol_E_B"/>
    <property type="match status" value="1"/>
</dbReference>
<evidence type="ECO:0000256" key="2">
    <source>
        <dbReference type="ARBA" id="ARBA00007299"/>
    </source>
</evidence>
<name>D2VPJ4_NAEGR</name>
<dbReference type="Proteomes" id="UP000006671">
    <property type="component" value="Unassembled WGS sequence"/>
</dbReference>
<dbReference type="PANTHER" id="PTHR23061">
    <property type="entry name" value="DNA POLYMERASE 2 ALPHA 70 KDA SUBUNIT"/>
    <property type="match status" value="1"/>
</dbReference>